<feature type="transmembrane region" description="Helical" evidence="10">
    <location>
        <begin position="287"/>
        <end position="308"/>
    </location>
</feature>
<evidence type="ECO:0000256" key="8">
    <source>
        <dbReference type="ARBA" id="ARBA00023136"/>
    </source>
</evidence>
<organism evidence="13 14">
    <name type="scientific">Paenibacillus typhae</name>
    <dbReference type="NCBI Taxonomy" id="1174501"/>
    <lineage>
        <taxon>Bacteria</taxon>
        <taxon>Bacillati</taxon>
        <taxon>Bacillota</taxon>
        <taxon>Bacilli</taxon>
        <taxon>Bacillales</taxon>
        <taxon>Paenibacillaceae</taxon>
        <taxon>Paenibacillus</taxon>
    </lineage>
</organism>
<evidence type="ECO:0000256" key="4">
    <source>
        <dbReference type="ARBA" id="ARBA00022692"/>
    </source>
</evidence>
<dbReference type="FunFam" id="1.20.1560.10:FF:000011">
    <property type="entry name" value="Multidrug ABC transporter ATP-binding protein"/>
    <property type="match status" value="1"/>
</dbReference>
<evidence type="ECO:0000256" key="5">
    <source>
        <dbReference type="ARBA" id="ARBA00022741"/>
    </source>
</evidence>
<evidence type="ECO:0000313" key="14">
    <source>
        <dbReference type="Proteomes" id="UP000199050"/>
    </source>
</evidence>
<accession>A0A1G8N2S9</accession>
<evidence type="ECO:0000256" key="1">
    <source>
        <dbReference type="ARBA" id="ARBA00004651"/>
    </source>
</evidence>
<dbReference type="EMBL" id="FNDX01000008">
    <property type="protein sequence ID" value="SDI74357.1"/>
    <property type="molecule type" value="Genomic_DNA"/>
</dbReference>
<dbReference type="PANTHER" id="PTHR43394">
    <property type="entry name" value="ATP-DEPENDENT PERMEASE MDL1, MITOCHONDRIAL"/>
    <property type="match status" value="1"/>
</dbReference>
<evidence type="ECO:0000256" key="3">
    <source>
        <dbReference type="ARBA" id="ARBA00022475"/>
    </source>
</evidence>
<feature type="transmembrane region" description="Helical" evidence="10">
    <location>
        <begin position="30"/>
        <end position="53"/>
    </location>
</feature>
<protein>
    <submittedName>
        <fullName evidence="13">ATP-binding cassette, subfamily B, AbcA/BmrA</fullName>
    </submittedName>
</protein>
<dbReference type="GO" id="GO:0016887">
    <property type="term" value="F:ATP hydrolysis activity"/>
    <property type="evidence" value="ECO:0007669"/>
    <property type="project" value="InterPro"/>
</dbReference>
<feature type="transmembrane region" description="Helical" evidence="10">
    <location>
        <begin position="172"/>
        <end position="189"/>
    </location>
</feature>
<keyword evidence="2" id="KW-0813">Transport</keyword>
<dbReference type="Gene3D" id="3.40.50.300">
    <property type="entry name" value="P-loop containing nucleotide triphosphate hydrolases"/>
    <property type="match status" value="1"/>
</dbReference>
<evidence type="ECO:0000256" key="6">
    <source>
        <dbReference type="ARBA" id="ARBA00022840"/>
    </source>
</evidence>
<comment type="subcellular location">
    <subcellularLocation>
        <location evidence="1">Cell membrane</location>
        <topology evidence="1">Multi-pass membrane protein</topology>
    </subcellularLocation>
</comment>
<evidence type="ECO:0000313" key="13">
    <source>
        <dbReference type="EMBL" id="SDI74357.1"/>
    </source>
</evidence>
<keyword evidence="5" id="KW-0547">Nucleotide-binding</keyword>
<dbReference type="OrthoDB" id="9770415at2"/>
<feature type="domain" description="ABC transmembrane type-1" evidence="12">
    <location>
        <begin position="34"/>
        <end position="313"/>
    </location>
</feature>
<dbReference type="SUPFAM" id="SSF90123">
    <property type="entry name" value="ABC transporter transmembrane region"/>
    <property type="match status" value="1"/>
</dbReference>
<dbReference type="SMART" id="SM00382">
    <property type="entry name" value="AAA"/>
    <property type="match status" value="1"/>
</dbReference>
<dbReference type="Pfam" id="PF00664">
    <property type="entry name" value="ABC_membrane"/>
    <property type="match status" value="1"/>
</dbReference>
<gene>
    <name evidence="13" type="ORF">SAMN05216192_10818</name>
</gene>
<dbReference type="InterPro" id="IPR036640">
    <property type="entry name" value="ABC1_TM_sf"/>
</dbReference>
<feature type="domain" description="ABC transporter" evidence="11">
    <location>
        <begin position="345"/>
        <end position="580"/>
    </location>
</feature>
<keyword evidence="6 13" id="KW-0067">ATP-binding</keyword>
<dbReference type="GO" id="GO:0005886">
    <property type="term" value="C:plasma membrane"/>
    <property type="evidence" value="ECO:0007669"/>
    <property type="project" value="UniProtKB-SubCell"/>
</dbReference>
<dbReference type="Proteomes" id="UP000199050">
    <property type="component" value="Unassembled WGS sequence"/>
</dbReference>
<name>A0A1G8N2S9_9BACL</name>
<dbReference type="InterPro" id="IPR003439">
    <property type="entry name" value="ABC_transporter-like_ATP-bd"/>
</dbReference>
<sequence length="625" mass="68097">MNTNKPDRKERQGAAMKPFLKLLHQTKPSYGLLAVAVLLSMVSTLVGLVIPMFTKNLVDGFSLASISRLQIAGIAGAFIAQTIAGGVSIYLLNYVGQKTVAALRDRLWRKFLVLPVSYFNDNRTGESVSRMTNDTGILKTLISEHLASLFTGVISIVGSISVLLYLNWKMTLVLFTVLPLSALILVPLGRQMYKISKGTQDETASFTATLSGVLSEIRLVKSSGAEAREYEAGRTGIMNLLSFGIREGKISAMISPLVSFVFMMLLVVIIGYGGMQVSSGALTAGELVAFILYLIQIVMPLTQLTQFFTQIQKAKGASERIIETLAAEEEVYEGAEEAVQVKAPIVIEDLSFGYKTGEQVLNKVSFTMQPGQVTAIVGPSGGGKTTLFSLLERFYRPDHGLIKLGGKPVSTFSLRSWRKLIGYVSQESPLLAGTIADNLAYGLDRQVTEAEMRRAAEMAYAEKFIEELPDGYQTDVGERGVKLSGGQRQRIAIARALLRDPQILMLDEATSSLDSQSEAVVQKALSNLMKGRTTIVIAHRLATVVNADQIIFMEKGRITGKGTHKELLLDHELYREFAEQQLQMNVPELESAPAEGEEAPLEYGQNTGGGRRSAHPRIGGSLFEG</sequence>
<dbReference type="CDD" id="cd18551">
    <property type="entry name" value="ABC_6TM_LmrA_like"/>
    <property type="match status" value="1"/>
</dbReference>
<feature type="transmembrane region" description="Helical" evidence="10">
    <location>
        <begin position="73"/>
        <end position="96"/>
    </location>
</feature>
<evidence type="ECO:0000259" key="12">
    <source>
        <dbReference type="PROSITE" id="PS50929"/>
    </source>
</evidence>
<proteinExistence type="predicted"/>
<dbReference type="FunFam" id="3.40.50.300:FF:000221">
    <property type="entry name" value="Multidrug ABC transporter ATP-binding protein"/>
    <property type="match status" value="1"/>
</dbReference>
<dbReference type="SUPFAM" id="SSF52540">
    <property type="entry name" value="P-loop containing nucleoside triphosphate hydrolases"/>
    <property type="match status" value="1"/>
</dbReference>
<dbReference type="InterPro" id="IPR027417">
    <property type="entry name" value="P-loop_NTPase"/>
</dbReference>
<dbReference type="PANTHER" id="PTHR43394:SF1">
    <property type="entry name" value="ATP-BINDING CASSETTE SUB-FAMILY B MEMBER 10, MITOCHONDRIAL"/>
    <property type="match status" value="1"/>
</dbReference>
<dbReference type="RefSeq" id="WP_090713859.1">
    <property type="nucleotide sequence ID" value="NZ_CBCSKY010000006.1"/>
</dbReference>
<keyword evidence="8 10" id="KW-0472">Membrane</keyword>
<dbReference type="InterPro" id="IPR011527">
    <property type="entry name" value="ABC1_TM_dom"/>
</dbReference>
<dbReference type="InterPro" id="IPR003593">
    <property type="entry name" value="AAA+_ATPase"/>
</dbReference>
<dbReference type="Pfam" id="PF00005">
    <property type="entry name" value="ABC_tran"/>
    <property type="match status" value="1"/>
</dbReference>
<evidence type="ECO:0000256" key="10">
    <source>
        <dbReference type="SAM" id="Phobius"/>
    </source>
</evidence>
<dbReference type="PROSITE" id="PS50929">
    <property type="entry name" value="ABC_TM1F"/>
    <property type="match status" value="1"/>
</dbReference>
<dbReference type="GO" id="GO:0005524">
    <property type="term" value="F:ATP binding"/>
    <property type="evidence" value="ECO:0007669"/>
    <property type="project" value="UniProtKB-KW"/>
</dbReference>
<dbReference type="InterPro" id="IPR017871">
    <property type="entry name" value="ABC_transporter-like_CS"/>
</dbReference>
<evidence type="ECO:0000259" key="11">
    <source>
        <dbReference type="PROSITE" id="PS50893"/>
    </source>
</evidence>
<dbReference type="GO" id="GO:0015421">
    <property type="term" value="F:ABC-type oligopeptide transporter activity"/>
    <property type="evidence" value="ECO:0007669"/>
    <property type="project" value="TreeGrafter"/>
</dbReference>
<evidence type="ECO:0000256" key="7">
    <source>
        <dbReference type="ARBA" id="ARBA00022989"/>
    </source>
</evidence>
<feature type="transmembrane region" description="Helical" evidence="10">
    <location>
        <begin position="146"/>
        <end position="166"/>
    </location>
</feature>
<keyword evidence="4 10" id="KW-0812">Transmembrane</keyword>
<dbReference type="STRING" id="1174501.SAMN05216192_10818"/>
<dbReference type="AlphaFoldDB" id="A0A1G8N2S9"/>
<dbReference type="PROSITE" id="PS00211">
    <property type="entry name" value="ABC_TRANSPORTER_1"/>
    <property type="match status" value="1"/>
</dbReference>
<reference evidence="14" key="1">
    <citation type="submission" date="2016-10" db="EMBL/GenBank/DDBJ databases">
        <authorList>
            <person name="Varghese N."/>
            <person name="Submissions S."/>
        </authorList>
    </citation>
    <scope>NUCLEOTIDE SEQUENCE [LARGE SCALE GENOMIC DNA]</scope>
    <source>
        <strain evidence="14">CGMCC 1.11012</strain>
    </source>
</reference>
<keyword evidence="7 10" id="KW-1133">Transmembrane helix</keyword>
<dbReference type="Gene3D" id="1.20.1560.10">
    <property type="entry name" value="ABC transporter type 1, transmembrane domain"/>
    <property type="match status" value="1"/>
</dbReference>
<keyword evidence="3" id="KW-1003">Cell membrane</keyword>
<dbReference type="PROSITE" id="PS50893">
    <property type="entry name" value="ABC_TRANSPORTER_2"/>
    <property type="match status" value="1"/>
</dbReference>
<evidence type="ECO:0000256" key="2">
    <source>
        <dbReference type="ARBA" id="ARBA00022448"/>
    </source>
</evidence>
<dbReference type="InterPro" id="IPR039421">
    <property type="entry name" value="Type_1_exporter"/>
</dbReference>
<feature type="transmembrane region" description="Helical" evidence="10">
    <location>
        <begin position="250"/>
        <end position="275"/>
    </location>
</feature>
<evidence type="ECO:0000256" key="9">
    <source>
        <dbReference type="SAM" id="MobiDB-lite"/>
    </source>
</evidence>
<keyword evidence="14" id="KW-1185">Reference proteome</keyword>
<feature type="region of interest" description="Disordered" evidence="9">
    <location>
        <begin position="590"/>
        <end position="625"/>
    </location>
</feature>